<gene>
    <name evidence="5" type="ORF">HPS55_06995</name>
</gene>
<dbReference type="InterPro" id="IPR058649">
    <property type="entry name" value="CzcB_C"/>
</dbReference>
<comment type="caution">
    <text evidence="5">The sequence shown here is derived from an EMBL/GenBank/DDBJ whole genome shotgun (WGS) entry which is preliminary data.</text>
</comment>
<evidence type="ECO:0000313" key="6">
    <source>
        <dbReference type="Proteomes" id="UP001193734"/>
    </source>
</evidence>
<evidence type="ECO:0000256" key="2">
    <source>
        <dbReference type="ARBA" id="ARBA00022448"/>
    </source>
</evidence>
<dbReference type="Gene3D" id="2.40.30.170">
    <property type="match status" value="1"/>
</dbReference>
<keyword evidence="2" id="KW-0813">Transport</keyword>
<evidence type="ECO:0000256" key="1">
    <source>
        <dbReference type="ARBA" id="ARBA00009477"/>
    </source>
</evidence>
<proteinExistence type="inferred from homology"/>
<evidence type="ECO:0000256" key="3">
    <source>
        <dbReference type="SAM" id="MobiDB-lite"/>
    </source>
</evidence>
<dbReference type="PROSITE" id="PS51257">
    <property type="entry name" value="PROKAR_LIPOPROTEIN"/>
    <property type="match status" value="1"/>
</dbReference>
<reference evidence="5 6" key="1">
    <citation type="submission" date="2020-05" db="EMBL/GenBank/DDBJ databases">
        <title>Distinct polysaccharide utilization as determinants for interspecies competition between intestinal Prevotella spp.</title>
        <authorList>
            <person name="Galvez E.J.C."/>
            <person name="Iljazovic A."/>
            <person name="Strowig T."/>
        </authorList>
    </citation>
    <scope>NUCLEOTIDE SEQUENCE [LARGE SCALE GENOMIC DNA]</scope>
    <source>
        <strain evidence="5 6">PROD</strain>
    </source>
</reference>
<dbReference type="InterPro" id="IPR051909">
    <property type="entry name" value="MFP_Cation_Efflux"/>
</dbReference>
<dbReference type="EMBL" id="JABKKE010000009">
    <property type="protein sequence ID" value="NPE14071.1"/>
    <property type="molecule type" value="Genomic_DNA"/>
</dbReference>
<evidence type="ECO:0000259" key="4">
    <source>
        <dbReference type="Pfam" id="PF25975"/>
    </source>
</evidence>
<dbReference type="Pfam" id="PF25975">
    <property type="entry name" value="CzcB_C"/>
    <property type="match status" value="1"/>
</dbReference>
<dbReference type="Gene3D" id="2.40.50.100">
    <property type="match status" value="1"/>
</dbReference>
<dbReference type="InterPro" id="IPR006143">
    <property type="entry name" value="RND_pump_MFP"/>
</dbReference>
<organism evidence="5 6">
    <name type="scientific">Xylanibacter rodentium</name>
    <dbReference type="NCBI Taxonomy" id="2736289"/>
    <lineage>
        <taxon>Bacteria</taxon>
        <taxon>Pseudomonadati</taxon>
        <taxon>Bacteroidota</taxon>
        <taxon>Bacteroidia</taxon>
        <taxon>Bacteroidales</taxon>
        <taxon>Prevotellaceae</taxon>
        <taxon>Xylanibacter</taxon>
    </lineage>
</organism>
<keyword evidence="6" id="KW-1185">Reference proteome</keyword>
<dbReference type="PANTHER" id="PTHR30097:SF4">
    <property type="entry name" value="SLR6042 PROTEIN"/>
    <property type="match status" value="1"/>
</dbReference>
<feature type="domain" description="CzcB-like C-terminal circularly permuted SH3-like" evidence="4">
    <location>
        <begin position="312"/>
        <end position="373"/>
    </location>
</feature>
<accession>A0ABX2AWN6</accession>
<sequence>MNKGLFLIGAFGFAVLSACRHSASNAHDDDAQTEKHSKQDSHSEKDHGPGIIVLLSDNAKAAGIQVETVKPGEFHGVTITGGKILTAANDENTIVATVAGIVSVNRPITEGMSVDKGMAVFTISSSELQDGDLVQRALITYRTAKAEYERAKELIADRIITETDFLAAKAEYDNALLAYKAIVQNGTSKGVVVKPTNGGYVKECMVRDGDYVNVGQPLMTVTRNRRLYLRAEVAERDYAILNKITSAKFKMSYSDKVYDLNELDGHLLSYGKTAGNTSTFIPVTFELDNRSGIIPGAFAEIYLLTGSRSNVISIPTTALTEEQGVYFVYIQEDKDCYRKQEVRLGQSDGTRTEIVSGLKGGEKLVTVGAIHVKMASAGNIIPGHNHNH</sequence>
<protein>
    <submittedName>
        <fullName evidence="5">Efflux RND transporter periplasmic adaptor subunit</fullName>
    </submittedName>
</protein>
<dbReference type="PANTHER" id="PTHR30097">
    <property type="entry name" value="CATION EFFLUX SYSTEM PROTEIN CUSB"/>
    <property type="match status" value="1"/>
</dbReference>
<feature type="compositionally biased region" description="Basic and acidic residues" evidence="3">
    <location>
        <begin position="26"/>
        <end position="48"/>
    </location>
</feature>
<dbReference type="Gene3D" id="2.40.420.20">
    <property type="match status" value="1"/>
</dbReference>
<dbReference type="SUPFAM" id="SSF111369">
    <property type="entry name" value="HlyD-like secretion proteins"/>
    <property type="match status" value="1"/>
</dbReference>
<evidence type="ECO:0000313" key="5">
    <source>
        <dbReference type="EMBL" id="NPE14071.1"/>
    </source>
</evidence>
<dbReference type="NCBIfam" id="TIGR01730">
    <property type="entry name" value="RND_mfp"/>
    <property type="match status" value="1"/>
</dbReference>
<dbReference type="Gene3D" id="1.10.287.470">
    <property type="entry name" value="Helix hairpin bin"/>
    <property type="match status" value="1"/>
</dbReference>
<dbReference type="Proteomes" id="UP001193734">
    <property type="component" value="Unassembled WGS sequence"/>
</dbReference>
<name>A0ABX2AWN6_9BACT</name>
<dbReference type="RefSeq" id="WP_172176277.1">
    <property type="nucleotide sequence ID" value="NZ_CASGIA010000015.1"/>
</dbReference>
<comment type="similarity">
    <text evidence="1">Belongs to the membrane fusion protein (MFP) (TC 8.A.1) family.</text>
</comment>
<dbReference type="GeneID" id="82157508"/>
<feature type="region of interest" description="Disordered" evidence="3">
    <location>
        <begin position="26"/>
        <end position="49"/>
    </location>
</feature>